<dbReference type="InterPro" id="IPR010285">
    <property type="entry name" value="DNA_helicase_pif1-like_DEAD"/>
</dbReference>
<evidence type="ECO:0000256" key="1">
    <source>
        <dbReference type="RuleBase" id="RU363044"/>
    </source>
</evidence>
<dbReference type="OrthoDB" id="1918649at2759"/>
<gene>
    <name evidence="3" type="ORF">G2W53_000992</name>
</gene>
<keyword evidence="1" id="KW-0234">DNA repair</keyword>
<keyword evidence="1" id="KW-0378">Hydrolase</keyword>
<dbReference type="GO" id="GO:0043139">
    <property type="term" value="F:5'-3' DNA helicase activity"/>
    <property type="evidence" value="ECO:0007669"/>
    <property type="project" value="UniProtKB-EC"/>
</dbReference>
<reference evidence="3" key="1">
    <citation type="submission" date="2020-09" db="EMBL/GenBank/DDBJ databases">
        <title>Genome-Enabled Discovery of Anthraquinone Biosynthesis in Senna tora.</title>
        <authorList>
            <person name="Kang S.-H."/>
            <person name="Pandey R.P."/>
            <person name="Lee C.-M."/>
            <person name="Sim J.-S."/>
            <person name="Jeong J.-T."/>
            <person name="Choi B.-S."/>
            <person name="Jung M."/>
            <person name="Ginzburg D."/>
            <person name="Zhao K."/>
            <person name="Won S.Y."/>
            <person name="Oh T.-J."/>
            <person name="Yu Y."/>
            <person name="Kim N.-H."/>
            <person name="Lee O.R."/>
            <person name="Lee T.-H."/>
            <person name="Bashyal P."/>
            <person name="Kim T.-S."/>
            <person name="Lee W.-H."/>
            <person name="Kawkins C."/>
            <person name="Kim C.-K."/>
            <person name="Kim J.S."/>
            <person name="Ahn B.O."/>
            <person name="Rhee S.Y."/>
            <person name="Sohng J.K."/>
        </authorList>
    </citation>
    <scope>NUCLEOTIDE SEQUENCE</scope>
    <source>
        <tissue evidence="3">Leaf</tissue>
    </source>
</reference>
<dbReference type="EMBL" id="JAAIUW010000001">
    <property type="protein sequence ID" value="KAF7844087.1"/>
    <property type="molecule type" value="Genomic_DNA"/>
</dbReference>
<dbReference type="Proteomes" id="UP000634136">
    <property type="component" value="Unassembled WGS sequence"/>
</dbReference>
<keyword evidence="1" id="KW-0233">DNA recombination</keyword>
<sequence length="392" mass="44952">MHVIEFQKRGLPDAHMLLILGDDDKLNSPDVYDQIVKAEIPLQSDQPELYTSVLKHMIHGLCGTINPRSPCMQKGKCKRHFPKPFVPYTIQGNDCYPLYRRRDMGQVPLRRGVMELWNEFHHFMTEDYPSSTLIDDPEGNNDVPKCIEDGLSIPFSDTDMQLIDLLNDDQKSAFKSIIDAIEQGRNAMLYVDGPGGTGKTFLYRGRTAHSRFKISLPVDASTTCSISKNSDMIELIRRSTIIVWDEAPMTHRYAFESVDRTFRDINGVDSPFGGKIVILRGDFRKIVLVIPNGSKTQMINASIVNSPLWRHFDVLHLKQNMRSRNDQDMGIPWEGEDPLNDLINHVFPDLSRHMNDTSYMVECAILMLTNEEVNKLNDRIIAKYPREDHILY</sequence>
<dbReference type="GO" id="GO:0005524">
    <property type="term" value="F:ATP binding"/>
    <property type="evidence" value="ECO:0007669"/>
    <property type="project" value="UniProtKB-KW"/>
</dbReference>
<organism evidence="3 4">
    <name type="scientific">Senna tora</name>
    <dbReference type="NCBI Taxonomy" id="362788"/>
    <lineage>
        <taxon>Eukaryota</taxon>
        <taxon>Viridiplantae</taxon>
        <taxon>Streptophyta</taxon>
        <taxon>Embryophyta</taxon>
        <taxon>Tracheophyta</taxon>
        <taxon>Spermatophyta</taxon>
        <taxon>Magnoliopsida</taxon>
        <taxon>eudicotyledons</taxon>
        <taxon>Gunneridae</taxon>
        <taxon>Pentapetalae</taxon>
        <taxon>rosids</taxon>
        <taxon>fabids</taxon>
        <taxon>Fabales</taxon>
        <taxon>Fabaceae</taxon>
        <taxon>Caesalpinioideae</taxon>
        <taxon>Cassia clade</taxon>
        <taxon>Senna</taxon>
    </lineage>
</organism>
<comment type="cofactor">
    <cofactor evidence="1">
        <name>Mg(2+)</name>
        <dbReference type="ChEBI" id="CHEBI:18420"/>
    </cofactor>
</comment>
<protein>
    <recommendedName>
        <fullName evidence="1">ATP-dependent DNA helicase</fullName>
        <ecNumber evidence="1">5.6.2.3</ecNumber>
    </recommendedName>
</protein>
<dbReference type="Pfam" id="PF05970">
    <property type="entry name" value="PIF1"/>
    <property type="match status" value="1"/>
</dbReference>
<dbReference type="AlphaFoldDB" id="A0A834XGY7"/>
<dbReference type="GO" id="GO:0000723">
    <property type="term" value="P:telomere maintenance"/>
    <property type="evidence" value="ECO:0007669"/>
    <property type="project" value="InterPro"/>
</dbReference>
<dbReference type="PANTHER" id="PTHR10492">
    <property type="match status" value="1"/>
</dbReference>
<evidence type="ECO:0000313" key="4">
    <source>
        <dbReference type="Proteomes" id="UP000634136"/>
    </source>
</evidence>
<dbReference type="SUPFAM" id="SSF52540">
    <property type="entry name" value="P-loop containing nucleoside triphosphate hydrolases"/>
    <property type="match status" value="2"/>
</dbReference>
<keyword evidence="4" id="KW-1185">Reference proteome</keyword>
<dbReference type="PANTHER" id="PTHR10492:SF101">
    <property type="entry name" value="ATP-DEPENDENT DNA HELICASE"/>
    <property type="match status" value="1"/>
</dbReference>
<dbReference type="Gene3D" id="3.40.50.300">
    <property type="entry name" value="P-loop containing nucleotide triphosphate hydrolases"/>
    <property type="match status" value="2"/>
</dbReference>
<keyword evidence="1 3" id="KW-0347">Helicase</keyword>
<keyword evidence="1" id="KW-0547">Nucleotide-binding</keyword>
<comment type="similarity">
    <text evidence="1">Belongs to the helicase family.</text>
</comment>
<dbReference type="GO" id="GO:0006310">
    <property type="term" value="P:DNA recombination"/>
    <property type="evidence" value="ECO:0007669"/>
    <property type="project" value="UniProtKB-KW"/>
</dbReference>
<evidence type="ECO:0000259" key="2">
    <source>
        <dbReference type="Pfam" id="PF05970"/>
    </source>
</evidence>
<accession>A0A834XGY7</accession>
<keyword evidence="1" id="KW-0067">ATP-binding</keyword>
<name>A0A834XGY7_9FABA</name>
<dbReference type="EC" id="5.6.2.3" evidence="1"/>
<feature type="domain" description="DNA helicase Pif1-like DEAD-box helicase" evidence="2">
    <location>
        <begin position="203"/>
        <end position="327"/>
    </location>
</feature>
<dbReference type="InterPro" id="IPR027417">
    <property type="entry name" value="P-loop_NTPase"/>
</dbReference>
<evidence type="ECO:0000313" key="3">
    <source>
        <dbReference type="EMBL" id="KAF7844087.1"/>
    </source>
</evidence>
<keyword evidence="1" id="KW-0227">DNA damage</keyword>
<comment type="caution">
    <text evidence="3">The sequence shown here is derived from an EMBL/GenBank/DDBJ whole genome shotgun (WGS) entry which is preliminary data.</text>
</comment>
<comment type="catalytic activity">
    <reaction evidence="1">
        <text>ATP + H2O = ADP + phosphate + H(+)</text>
        <dbReference type="Rhea" id="RHEA:13065"/>
        <dbReference type="ChEBI" id="CHEBI:15377"/>
        <dbReference type="ChEBI" id="CHEBI:15378"/>
        <dbReference type="ChEBI" id="CHEBI:30616"/>
        <dbReference type="ChEBI" id="CHEBI:43474"/>
        <dbReference type="ChEBI" id="CHEBI:456216"/>
        <dbReference type="EC" id="5.6.2.3"/>
    </reaction>
</comment>
<dbReference type="GO" id="GO:0006281">
    <property type="term" value="P:DNA repair"/>
    <property type="evidence" value="ECO:0007669"/>
    <property type="project" value="UniProtKB-KW"/>
</dbReference>
<dbReference type="GO" id="GO:0016787">
    <property type="term" value="F:hydrolase activity"/>
    <property type="evidence" value="ECO:0007669"/>
    <property type="project" value="UniProtKB-KW"/>
</dbReference>
<proteinExistence type="inferred from homology"/>